<dbReference type="Gene3D" id="2.40.50.140">
    <property type="entry name" value="Nucleic acid-binding proteins"/>
    <property type="match status" value="4"/>
</dbReference>
<feature type="compositionally biased region" description="Acidic residues" evidence="6">
    <location>
        <begin position="347"/>
        <end position="358"/>
    </location>
</feature>
<dbReference type="InterPro" id="IPR050437">
    <property type="entry name" value="Ribos_protein_bS1-like"/>
</dbReference>
<protein>
    <submittedName>
        <fullName evidence="8">30S ribosomal protein S1</fullName>
    </submittedName>
</protein>
<dbReference type="NCBIfam" id="NF005208">
    <property type="entry name" value="PRK06676.1"/>
    <property type="match status" value="1"/>
</dbReference>
<keyword evidence="2" id="KW-0677">Repeat</keyword>
<reference evidence="8 9" key="1">
    <citation type="submission" date="2020-03" db="EMBL/GenBank/DDBJ databases">
        <title>Soil Listeria distribution.</title>
        <authorList>
            <person name="Liao J."/>
            <person name="Wiedmann M."/>
        </authorList>
    </citation>
    <scope>NUCLEOTIDE SEQUENCE [LARGE SCALE GENOMIC DNA]</scope>
    <source>
        <strain evidence="8 9">FSL L7-1507</strain>
    </source>
</reference>
<dbReference type="Proteomes" id="UP000559885">
    <property type="component" value="Unassembled WGS sequence"/>
</dbReference>
<dbReference type="FunFam" id="2.40.50.140:FF:000166">
    <property type="entry name" value="30S ribosomal protein S1"/>
    <property type="match status" value="1"/>
</dbReference>
<feature type="domain" description="S1 motif" evidence="7">
    <location>
        <begin position="102"/>
        <end position="167"/>
    </location>
</feature>
<dbReference type="PRINTS" id="PR00681">
    <property type="entry name" value="RIBOSOMALS1"/>
</dbReference>
<evidence type="ECO:0000256" key="6">
    <source>
        <dbReference type="SAM" id="MobiDB-lite"/>
    </source>
</evidence>
<comment type="similarity">
    <text evidence="1">Belongs to the bacterial ribosomal protein bS1 family.</text>
</comment>
<dbReference type="GO" id="GO:0022627">
    <property type="term" value="C:cytosolic small ribosomal subunit"/>
    <property type="evidence" value="ECO:0007669"/>
    <property type="project" value="TreeGrafter"/>
</dbReference>
<name>A0A841ZMU2_9LIST</name>
<dbReference type="SMART" id="SM00316">
    <property type="entry name" value="S1"/>
    <property type="match status" value="4"/>
</dbReference>
<feature type="domain" description="S1 motif" evidence="7">
    <location>
        <begin position="273"/>
        <end position="342"/>
    </location>
</feature>
<sequence length="383" mass="41924">MSDELNDVEVRNFEEGDKVTGTVTSVEDKQVYVGIPDSKLDGVVPISELSNVHVEKASDVVNVGDTLDLVVTKVEEDVLVLSKRKVDALKASDEIKEKFESGEVFDAIVSDVVKGGLVVDLGVRAFVPASLVEDHFVEDFSDYKGKTLAFKVVEFEPEKNRVILSHRAVAEAEKEEKKKELLATIKEGDVLEGTVERLASFGAFVDLGGVDGLVHISQISYEHIGTPSDVLTEGEKVKVKVIGVDPENERISLSIKETQPGPWDNIAEKAPVGAVLKGKVMRLVSFGAFVEVFPGVEGLVHISQIAHKHIGTPGEVLEEGQEVEVKVLDVNEDEKRLSLSIKALQEEPQEENDYELPEENTGFQMGDLIGDKLKNINNDNDDK</sequence>
<keyword evidence="5" id="KW-0687">Ribonucleoprotein</keyword>
<dbReference type="FunFam" id="2.40.50.140:FF:000114">
    <property type="entry name" value="30S ribosomal protein S1"/>
    <property type="match status" value="1"/>
</dbReference>
<dbReference type="SUPFAM" id="SSF50249">
    <property type="entry name" value="Nucleic acid-binding proteins"/>
    <property type="match status" value="4"/>
</dbReference>
<evidence type="ECO:0000259" key="7">
    <source>
        <dbReference type="PROSITE" id="PS50126"/>
    </source>
</evidence>
<dbReference type="RefSeq" id="WP_185372054.1">
    <property type="nucleotide sequence ID" value="NZ_CP195758.1"/>
</dbReference>
<evidence type="ECO:0000256" key="1">
    <source>
        <dbReference type="ARBA" id="ARBA00006767"/>
    </source>
</evidence>
<dbReference type="InterPro" id="IPR035104">
    <property type="entry name" value="Ribosomal_protein_S1-like"/>
</dbReference>
<dbReference type="CDD" id="cd05687">
    <property type="entry name" value="S1_RPS1_repeat_ec1_hs1"/>
    <property type="match status" value="1"/>
</dbReference>
<gene>
    <name evidence="8" type="primary">rpsA</name>
    <name evidence="8" type="ORF">HB912_02455</name>
</gene>
<feature type="domain" description="S1 motif" evidence="7">
    <location>
        <begin position="16"/>
        <end position="84"/>
    </location>
</feature>
<keyword evidence="3" id="KW-0694">RNA-binding</keyword>
<evidence type="ECO:0000256" key="4">
    <source>
        <dbReference type="ARBA" id="ARBA00022980"/>
    </source>
</evidence>
<dbReference type="EMBL" id="JAARRM010000001">
    <property type="protein sequence ID" value="MBC1520505.1"/>
    <property type="molecule type" value="Genomic_DNA"/>
</dbReference>
<dbReference type="GO" id="GO:0003735">
    <property type="term" value="F:structural constituent of ribosome"/>
    <property type="evidence" value="ECO:0007669"/>
    <property type="project" value="TreeGrafter"/>
</dbReference>
<proteinExistence type="inferred from homology"/>
<dbReference type="PROSITE" id="PS50126">
    <property type="entry name" value="S1"/>
    <property type="match status" value="4"/>
</dbReference>
<organism evidence="8 9">
    <name type="scientific">Listeria aquatica</name>
    <dbReference type="NCBI Taxonomy" id="1494960"/>
    <lineage>
        <taxon>Bacteria</taxon>
        <taxon>Bacillati</taxon>
        <taxon>Bacillota</taxon>
        <taxon>Bacilli</taxon>
        <taxon>Bacillales</taxon>
        <taxon>Listeriaceae</taxon>
        <taxon>Listeria</taxon>
    </lineage>
</organism>
<dbReference type="Pfam" id="PF00575">
    <property type="entry name" value="S1"/>
    <property type="match status" value="4"/>
</dbReference>
<evidence type="ECO:0000256" key="2">
    <source>
        <dbReference type="ARBA" id="ARBA00022737"/>
    </source>
</evidence>
<evidence type="ECO:0000256" key="5">
    <source>
        <dbReference type="ARBA" id="ARBA00023274"/>
    </source>
</evidence>
<dbReference type="AlphaFoldDB" id="A0A841ZMU2"/>
<feature type="domain" description="S1 motif" evidence="7">
    <location>
        <begin position="188"/>
        <end position="256"/>
    </location>
</feature>
<dbReference type="PANTHER" id="PTHR10724:SF7">
    <property type="entry name" value="SMALL RIBOSOMAL SUBUNIT PROTEIN BS1C"/>
    <property type="match status" value="1"/>
</dbReference>
<dbReference type="CDD" id="cd05688">
    <property type="entry name" value="S1_RPS1_repeat_ec3"/>
    <property type="match status" value="1"/>
</dbReference>
<dbReference type="GO" id="GO:0003729">
    <property type="term" value="F:mRNA binding"/>
    <property type="evidence" value="ECO:0007669"/>
    <property type="project" value="UniProtKB-ARBA"/>
</dbReference>
<comment type="caution">
    <text evidence="8">The sequence shown here is derived from an EMBL/GenBank/DDBJ whole genome shotgun (WGS) entry which is preliminary data.</text>
</comment>
<dbReference type="PANTHER" id="PTHR10724">
    <property type="entry name" value="30S RIBOSOMAL PROTEIN S1"/>
    <property type="match status" value="1"/>
</dbReference>
<dbReference type="InterPro" id="IPR003029">
    <property type="entry name" value="S1_domain"/>
</dbReference>
<dbReference type="CDD" id="cd04465">
    <property type="entry name" value="S1_RPS1_repeat_ec2_hs2"/>
    <property type="match status" value="1"/>
</dbReference>
<keyword evidence="4 8" id="KW-0689">Ribosomal protein</keyword>
<accession>A0A841ZMU2</accession>
<evidence type="ECO:0000256" key="3">
    <source>
        <dbReference type="ARBA" id="ARBA00022884"/>
    </source>
</evidence>
<feature type="region of interest" description="Disordered" evidence="6">
    <location>
        <begin position="346"/>
        <end position="383"/>
    </location>
</feature>
<dbReference type="GO" id="GO:0006412">
    <property type="term" value="P:translation"/>
    <property type="evidence" value="ECO:0007669"/>
    <property type="project" value="TreeGrafter"/>
</dbReference>
<dbReference type="FunFam" id="2.40.50.140:FF:000051">
    <property type="entry name" value="RNA-binding transcriptional accessory protein"/>
    <property type="match status" value="1"/>
</dbReference>
<evidence type="ECO:0000313" key="8">
    <source>
        <dbReference type="EMBL" id="MBC1520505.1"/>
    </source>
</evidence>
<evidence type="ECO:0000313" key="9">
    <source>
        <dbReference type="Proteomes" id="UP000559885"/>
    </source>
</evidence>
<dbReference type="InterPro" id="IPR012340">
    <property type="entry name" value="NA-bd_OB-fold"/>
</dbReference>